<evidence type="ECO:0000256" key="5">
    <source>
        <dbReference type="ARBA" id="ARBA00023136"/>
    </source>
</evidence>
<evidence type="ECO:0000256" key="1">
    <source>
        <dbReference type="ARBA" id="ARBA00004651"/>
    </source>
</evidence>
<feature type="transmembrane region" description="Helical" evidence="6">
    <location>
        <begin position="12"/>
        <end position="32"/>
    </location>
</feature>
<dbReference type="GeneID" id="97996421"/>
<dbReference type="InterPro" id="IPR029017">
    <property type="entry name" value="Enolase-like_N"/>
</dbReference>
<evidence type="ECO:0000256" key="2">
    <source>
        <dbReference type="ARBA" id="ARBA00022475"/>
    </source>
</evidence>
<comment type="caution">
    <text evidence="7">The sequence shown here is derived from an EMBL/GenBank/DDBJ whole genome shotgun (WGS) entry which is preliminary data.</text>
</comment>
<feature type="non-terminal residue" evidence="7">
    <location>
        <position position="170"/>
    </location>
</feature>
<dbReference type="AlphaFoldDB" id="A0A3E2B0Q7"/>
<dbReference type="SUPFAM" id="SSF54826">
    <property type="entry name" value="Enolase N-terminal domain-like"/>
    <property type="match status" value="1"/>
</dbReference>
<reference evidence="7 8" key="1">
    <citation type="submission" date="2018-07" db="EMBL/GenBank/DDBJ databases">
        <title>GABA Modulating Bacteria of the Human Gut Microbiota.</title>
        <authorList>
            <person name="Strandwitz P."/>
            <person name="Kim K.H."/>
            <person name="Terekhova D."/>
            <person name="Liu J.K."/>
            <person name="Sharma A."/>
            <person name="Levering J."/>
            <person name="Mcdonald D."/>
            <person name="Dietrich D."/>
            <person name="Ramadhar T.R."/>
            <person name="Lekbua A."/>
            <person name="Mroue N."/>
            <person name="Liston C."/>
            <person name="Stewart E.J."/>
            <person name="Dubin M.J."/>
            <person name="Zengler K."/>
            <person name="Knight R."/>
            <person name="Gilbert J.A."/>
            <person name="Clardy J."/>
            <person name="Lewis K."/>
        </authorList>
    </citation>
    <scope>NUCLEOTIDE SEQUENCE [LARGE SCALE GENOMIC DNA]</scope>
    <source>
        <strain evidence="7 8">KLE1738</strain>
    </source>
</reference>
<dbReference type="OrthoDB" id="9775950at2"/>
<feature type="transmembrane region" description="Helical" evidence="6">
    <location>
        <begin position="52"/>
        <end position="69"/>
    </location>
</feature>
<dbReference type="Pfam" id="PF01943">
    <property type="entry name" value="Polysacc_synt"/>
    <property type="match status" value="1"/>
</dbReference>
<keyword evidence="8" id="KW-1185">Reference proteome</keyword>
<evidence type="ECO:0000313" key="7">
    <source>
        <dbReference type="EMBL" id="RFT05585.1"/>
    </source>
</evidence>
<evidence type="ECO:0000313" key="8">
    <source>
        <dbReference type="Proteomes" id="UP000260649"/>
    </source>
</evidence>
<keyword evidence="5 6" id="KW-0472">Membrane</keyword>
<dbReference type="EMBL" id="QQRQ01000045">
    <property type="protein sequence ID" value="RFT05585.1"/>
    <property type="molecule type" value="Genomic_DNA"/>
</dbReference>
<name>A0A3E2B0Q7_9FIRM</name>
<dbReference type="InterPro" id="IPR050833">
    <property type="entry name" value="Poly_Biosynth_Transport"/>
</dbReference>
<dbReference type="InterPro" id="IPR002797">
    <property type="entry name" value="Polysacc_synth"/>
</dbReference>
<keyword evidence="3 6" id="KW-0812">Transmembrane</keyword>
<dbReference type="PANTHER" id="PTHR30250:SF21">
    <property type="entry name" value="LIPID II FLIPPASE MURJ"/>
    <property type="match status" value="1"/>
</dbReference>
<keyword evidence="4 6" id="KW-1133">Transmembrane helix</keyword>
<dbReference type="Proteomes" id="UP000260649">
    <property type="component" value="Unassembled WGS sequence"/>
</dbReference>
<keyword evidence="2" id="KW-1003">Cell membrane</keyword>
<dbReference type="RefSeq" id="WP_148881888.1">
    <property type="nucleotide sequence ID" value="NZ_QIML01000045.1"/>
</dbReference>
<accession>A0A3E2B0Q7</accession>
<protein>
    <submittedName>
        <fullName evidence="7">Polysaccharide biosynthesis protein</fullName>
    </submittedName>
</protein>
<feature type="transmembrane region" description="Helical" evidence="6">
    <location>
        <begin position="123"/>
        <end position="144"/>
    </location>
</feature>
<evidence type="ECO:0000256" key="6">
    <source>
        <dbReference type="SAM" id="Phobius"/>
    </source>
</evidence>
<evidence type="ECO:0000256" key="4">
    <source>
        <dbReference type="ARBA" id="ARBA00022989"/>
    </source>
</evidence>
<proteinExistence type="predicted"/>
<dbReference type="GO" id="GO:0005886">
    <property type="term" value="C:plasma membrane"/>
    <property type="evidence" value="ECO:0007669"/>
    <property type="project" value="UniProtKB-SubCell"/>
</dbReference>
<organism evidence="7 8">
    <name type="scientific">Evtepia gabavorous</name>
    <dbReference type="NCBI Taxonomy" id="2211183"/>
    <lineage>
        <taxon>Bacteria</taxon>
        <taxon>Bacillati</taxon>
        <taxon>Bacillota</taxon>
        <taxon>Clostridia</taxon>
        <taxon>Eubacteriales</taxon>
        <taxon>Evtepia</taxon>
    </lineage>
</organism>
<dbReference type="PANTHER" id="PTHR30250">
    <property type="entry name" value="PST FAMILY PREDICTED COLANIC ACID TRANSPORTER"/>
    <property type="match status" value="1"/>
</dbReference>
<evidence type="ECO:0000256" key="3">
    <source>
        <dbReference type="ARBA" id="ARBA00022692"/>
    </source>
</evidence>
<gene>
    <name evidence="7" type="ORF">DV520_11835</name>
</gene>
<feature type="transmembrane region" description="Helical" evidence="6">
    <location>
        <begin position="89"/>
        <end position="111"/>
    </location>
</feature>
<sequence length="170" mass="18177">MKERTQKSNTFFGGAAILAVSIAIVKIIGALYKIPLGRILGDVGFGHFNNAYAIYNLLLMISTAGLPVAMSKTISEANALDRRNQVNRVFRVALVTFVILGSISSLVMFVFAQPLANLQGDSLAAPAVRVMALSCFFVCTMSAYRGYAQGHSDMVPTAVSQVLEALTKLG</sequence>
<comment type="subcellular location">
    <subcellularLocation>
        <location evidence="1">Cell membrane</location>
        <topology evidence="1">Multi-pass membrane protein</topology>
    </subcellularLocation>
</comment>